<dbReference type="Proteomes" id="UP000248857">
    <property type="component" value="Unassembled WGS sequence"/>
</dbReference>
<dbReference type="GO" id="GO:0008476">
    <property type="term" value="F:protein-tyrosine sulfotransferase activity"/>
    <property type="evidence" value="ECO:0007669"/>
    <property type="project" value="InterPro"/>
</dbReference>
<protein>
    <recommendedName>
        <fullName evidence="4">Sulfotransferase</fullName>
    </recommendedName>
</protein>
<name>A0A2W1JLG6_9CYAN</name>
<evidence type="ECO:0000313" key="2">
    <source>
        <dbReference type="EMBL" id="PZD71752.1"/>
    </source>
</evidence>
<reference evidence="2 3" key="1">
    <citation type="journal article" date="2018" name="Sci. Rep.">
        <title>A novel species of the marine cyanobacterium Acaryochloris with a unique pigment content and lifestyle.</title>
        <authorList>
            <person name="Partensky F."/>
            <person name="Six C."/>
            <person name="Ratin M."/>
            <person name="Garczarek L."/>
            <person name="Vaulot D."/>
            <person name="Probert I."/>
            <person name="Calteau A."/>
            <person name="Gourvil P."/>
            <person name="Marie D."/>
            <person name="Grebert T."/>
            <person name="Bouchier C."/>
            <person name="Le Panse S."/>
            <person name="Gachenot M."/>
            <person name="Rodriguez F."/>
            <person name="Garrido J.L."/>
        </authorList>
    </citation>
    <scope>NUCLEOTIDE SEQUENCE [LARGE SCALE GENOMIC DNA]</scope>
    <source>
        <strain evidence="2 3">RCC1774</strain>
    </source>
</reference>
<dbReference type="AlphaFoldDB" id="A0A2W1JLG6"/>
<keyword evidence="3" id="KW-1185">Reference proteome</keyword>
<dbReference type="PANTHER" id="PTHR12788">
    <property type="entry name" value="PROTEIN-TYROSINE SULFOTRANSFERASE 2"/>
    <property type="match status" value="1"/>
</dbReference>
<dbReference type="Gene3D" id="3.40.50.300">
    <property type="entry name" value="P-loop containing nucleotide triphosphate hydrolases"/>
    <property type="match status" value="1"/>
</dbReference>
<keyword evidence="1" id="KW-0808">Transferase</keyword>
<evidence type="ECO:0000313" key="3">
    <source>
        <dbReference type="Proteomes" id="UP000248857"/>
    </source>
</evidence>
<comment type="caution">
    <text evidence="2">The sequence shown here is derived from an EMBL/GenBank/DDBJ whole genome shotgun (WGS) entry which is preliminary data.</text>
</comment>
<dbReference type="SUPFAM" id="SSF52540">
    <property type="entry name" value="P-loop containing nucleoside triphosphate hydrolases"/>
    <property type="match status" value="1"/>
</dbReference>
<dbReference type="InterPro" id="IPR027417">
    <property type="entry name" value="P-loop_NTPase"/>
</dbReference>
<organism evidence="2 3">
    <name type="scientific">Acaryochloris thomasi RCC1774</name>
    <dbReference type="NCBI Taxonomy" id="1764569"/>
    <lineage>
        <taxon>Bacteria</taxon>
        <taxon>Bacillati</taxon>
        <taxon>Cyanobacteriota</taxon>
        <taxon>Cyanophyceae</taxon>
        <taxon>Acaryochloridales</taxon>
        <taxon>Acaryochloridaceae</taxon>
        <taxon>Acaryochloris</taxon>
        <taxon>Acaryochloris thomasi</taxon>
    </lineage>
</organism>
<sequence>MKQHPIFIVGAPRSGTTLLSALLSSHSRIACGPESHFFNKLASKEIDDAIQDDNWPNKAVSLLTSTKLSGQCVYELFGLKSDDIRVYLTNRSPSLRVLLEALTVQHAHKLDKVRWAEKTPNHLLCLPLIRSTFPGSPIIRIIRDPRDSAMSMRKLPWASQSILANCYLWDAWFSSSHEFCVRDEETLTIRYEDLILSPKTVLSKICCHIGESFEENMLDTSETARIVSSPNEFWKTQVADPLDLDRLYVWKRELPKQLLKPTTYACQYGIETFQYEQASPPKSLYFLYCLDRDFIEMNEASIIESSNNGMEFIQVQKIKVLEHTDLGAGTFFVCKLPDLEDEFLEKVLSLLKFFLYLLINRMRGHSIACPEDYLDLRKAKGLSNFWRIFFLKILGSKAASI</sequence>
<accession>A0A2W1JLG6</accession>
<dbReference type="OrthoDB" id="536969at2"/>
<evidence type="ECO:0008006" key="4">
    <source>
        <dbReference type="Google" id="ProtNLM"/>
    </source>
</evidence>
<dbReference type="EMBL" id="PQWO01000014">
    <property type="protein sequence ID" value="PZD71752.1"/>
    <property type="molecule type" value="Genomic_DNA"/>
</dbReference>
<dbReference type="RefSeq" id="WP_110987678.1">
    <property type="nucleotide sequence ID" value="NZ_CAWNWM010000014.1"/>
</dbReference>
<proteinExistence type="predicted"/>
<gene>
    <name evidence="2" type="ORF">C1752_04447</name>
</gene>
<evidence type="ECO:0000256" key="1">
    <source>
        <dbReference type="ARBA" id="ARBA00022679"/>
    </source>
</evidence>
<dbReference type="PANTHER" id="PTHR12788:SF10">
    <property type="entry name" value="PROTEIN-TYROSINE SULFOTRANSFERASE"/>
    <property type="match status" value="1"/>
</dbReference>
<dbReference type="Pfam" id="PF13469">
    <property type="entry name" value="Sulfotransfer_3"/>
    <property type="match status" value="1"/>
</dbReference>
<dbReference type="InterPro" id="IPR026634">
    <property type="entry name" value="TPST-like"/>
</dbReference>